<accession>A0A7C9IKN9</accession>
<keyword evidence="3" id="KW-1185">Reference proteome</keyword>
<comment type="caution">
    <text evidence="2">The sequence shown here is derived from an EMBL/GenBank/DDBJ whole genome shotgun (WGS) entry which is preliminary data.</text>
</comment>
<name>A0A7C9IKN9_9BACT</name>
<dbReference type="OrthoDB" id="5457380at2"/>
<dbReference type="Proteomes" id="UP000482487">
    <property type="component" value="Unassembled WGS sequence"/>
</dbReference>
<feature type="signal peptide" evidence="1">
    <location>
        <begin position="1"/>
        <end position="24"/>
    </location>
</feature>
<feature type="chain" id="PRO_5028834985" description="TIGR03067 domain-containing protein" evidence="1">
    <location>
        <begin position="25"/>
        <end position="156"/>
    </location>
</feature>
<dbReference type="EMBL" id="WVUD01000011">
    <property type="protein sequence ID" value="MYL83141.1"/>
    <property type="molecule type" value="Genomic_DNA"/>
</dbReference>
<organism evidence="2 3">
    <name type="scientific">Solidesulfovibrio aerotolerans</name>
    <dbReference type="NCBI Taxonomy" id="295255"/>
    <lineage>
        <taxon>Bacteria</taxon>
        <taxon>Pseudomonadati</taxon>
        <taxon>Thermodesulfobacteriota</taxon>
        <taxon>Desulfovibrionia</taxon>
        <taxon>Desulfovibrionales</taxon>
        <taxon>Desulfovibrionaceae</taxon>
        <taxon>Solidesulfovibrio</taxon>
    </lineage>
</organism>
<reference evidence="2 3" key="1">
    <citation type="submission" date="2020-01" db="EMBL/GenBank/DDBJ databases">
        <title>Genome sequence of Desulfovibrio aerotolerans DSM 16695(T).</title>
        <authorList>
            <person name="Karnachuk O."/>
            <person name="Avakyan M."/>
            <person name="Mardanov A."/>
            <person name="Kadnikov V."/>
            <person name="Ravin N."/>
        </authorList>
    </citation>
    <scope>NUCLEOTIDE SEQUENCE [LARGE SCALE GENOMIC DNA]</scope>
    <source>
        <strain evidence="2 3">DSM 16695</strain>
    </source>
</reference>
<sequence>MSRMTTVLLALVLGCLLAAAPALAKEKKEKNIPDVTGVWKGTSDSVSMGKLGHGEPSDAPKFQHVAWTLTIDKQEGRTFFGSKVSARGKETVVGVVDGAKLFLADDDGVTVGKLTSKHRMLLIYMEAGKESKVASTTLFIREGGDKEETPAGAPAQ</sequence>
<keyword evidence="1" id="KW-0732">Signal</keyword>
<evidence type="ECO:0000256" key="1">
    <source>
        <dbReference type="SAM" id="SignalP"/>
    </source>
</evidence>
<dbReference type="AlphaFoldDB" id="A0A7C9IKN9"/>
<evidence type="ECO:0000313" key="3">
    <source>
        <dbReference type="Proteomes" id="UP000482487"/>
    </source>
</evidence>
<evidence type="ECO:0008006" key="4">
    <source>
        <dbReference type="Google" id="ProtNLM"/>
    </source>
</evidence>
<dbReference type="RefSeq" id="WP_160960225.1">
    <property type="nucleotide sequence ID" value="NZ_WVUD01000011.1"/>
</dbReference>
<proteinExistence type="predicted"/>
<gene>
    <name evidence="2" type="ORF">GTA51_08330</name>
</gene>
<protein>
    <recommendedName>
        <fullName evidence="4">TIGR03067 domain-containing protein</fullName>
    </recommendedName>
</protein>
<dbReference type="PROSITE" id="PS51257">
    <property type="entry name" value="PROKAR_LIPOPROTEIN"/>
    <property type="match status" value="1"/>
</dbReference>
<evidence type="ECO:0000313" key="2">
    <source>
        <dbReference type="EMBL" id="MYL83141.1"/>
    </source>
</evidence>